<evidence type="ECO:0000313" key="2">
    <source>
        <dbReference type="Proteomes" id="UP000594603"/>
    </source>
</evidence>
<proteinExistence type="predicted"/>
<gene>
    <name evidence="1" type="ORF">HH195_03345</name>
</gene>
<reference evidence="1" key="1">
    <citation type="submission" date="2020-04" db="EMBL/GenBank/DDBJ databases">
        <title>A novel bacterium ('Candidatus Sarcina troglodytae' sp. nov.) linked to a protracted, uniformly lethal epizootic among sanctuary western chimpanzees (Pan troglodytes verus) in Sierra Leone.</title>
        <authorList>
            <person name="Owens L.A."/>
            <person name="Colitti B."/>
            <person name="Hirji I."/>
            <person name="Pizaro A."/>
            <person name="Jaffe J.E."/>
            <person name="Moittie S."/>
            <person name="Bishop-Lilly K.A."/>
            <person name="Estrella L.A."/>
            <person name="Voegtly L.J."/>
            <person name="Kuhn J.H."/>
            <person name="Suen G."/>
            <person name="Deblois C.L."/>
            <person name="Dunn C."/>
            <person name="Juan-Salles C."/>
            <person name="Goldberg T.L."/>
        </authorList>
    </citation>
    <scope>NUCLEOTIDE SEQUENCE</scope>
    <source>
        <strain evidence="1">JB2</strain>
    </source>
</reference>
<name>A0ACD1BC03_9CLOT</name>
<accession>A0ACD1BC03</accession>
<protein>
    <submittedName>
        <fullName evidence="1">NupC/NupG family nucleoside CNT transporter</fullName>
    </submittedName>
</protein>
<evidence type="ECO:0000313" key="1">
    <source>
        <dbReference type="EMBL" id="QPJ84999.1"/>
    </source>
</evidence>
<dbReference type="Proteomes" id="UP000594603">
    <property type="component" value="Chromosome"/>
</dbReference>
<sequence>MQIIISLLGIVVLLGIMYLLSSDRKNIPYKTIIKALVIQFIIAFLLIRFPIGQVIVEKISDVVTQILSYGNEGLNFVFGGLSDASMPTGFIFGIQTLGNIIFVSALVSALYYLGVIGFIVKIIGKVVGKILGTTEVESFVAVANMFLGQTESPVLVSKYLGRMTNSEIVVVLVSGMGSMSATIIGGYTALGIPMKYLLIASALVPIGSIAIAKILLPESEKDMVKSLEEVSVSIEKDSNSNLLGAIADGAMSGLQTVLAIGASLIAIIGLVALVNGFLGIFNLSLEQIFSYIFAPLGFLMGVDSNEILTAGQLLGSKLVLNEFVAFQQLGSIFATLGERTQMVLSIALAGFANISSIGICISGIAALCPEKKNTLAKLAFKSMIGGFAVSILSAMIVGIVF</sequence>
<organism evidence="1 2">
    <name type="scientific">Candidatus Sarcina troglodytae</name>
    <dbReference type="NCBI Taxonomy" id="2726954"/>
    <lineage>
        <taxon>Bacteria</taxon>
        <taxon>Bacillati</taxon>
        <taxon>Bacillota</taxon>
        <taxon>Clostridia</taxon>
        <taxon>Eubacteriales</taxon>
        <taxon>Clostridiaceae</taxon>
        <taxon>Sarcina</taxon>
    </lineage>
</organism>
<dbReference type="EMBL" id="CP051754">
    <property type="protein sequence ID" value="QPJ84999.1"/>
    <property type="molecule type" value="Genomic_DNA"/>
</dbReference>
<keyword evidence="2" id="KW-1185">Reference proteome</keyword>